<protein>
    <submittedName>
        <fullName evidence="3">Uncharacterized protein</fullName>
    </submittedName>
</protein>
<dbReference type="AlphaFoldDB" id="A0A9P4UC11"/>
<reference evidence="3" key="1">
    <citation type="journal article" date="2020" name="Stud. Mycol.">
        <title>101 Dothideomycetes genomes: a test case for predicting lifestyles and emergence of pathogens.</title>
        <authorList>
            <person name="Haridas S."/>
            <person name="Albert R."/>
            <person name="Binder M."/>
            <person name="Bloem J."/>
            <person name="Labutti K."/>
            <person name="Salamov A."/>
            <person name="Andreopoulos B."/>
            <person name="Baker S."/>
            <person name="Barry K."/>
            <person name="Bills G."/>
            <person name="Bluhm B."/>
            <person name="Cannon C."/>
            <person name="Castanera R."/>
            <person name="Culley D."/>
            <person name="Daum C."/>
            <person name="Ezra D."/>
            <person name="Gonzalez J."/>
            <person name="Henrissat B."/>
            <person name="Kuo A."/>
            <person name="Liang C."/>
            <person name="Lipzen A."/>
            <person name="Lutzoni F."/>
            <person name="Magnuson J."/>
            <person name="Mondo S."/>
            <person name="Nolan M."/>
            <person name="Ohm R."/>
            <person name="Pangilinan J."/>
            <person name="Park H.-J."/>
            <person name="Ramirez L."/>
            <person name="Alfaro M."/>
            <person name="Sun H."/>
            <person name="Tritt A."/>
            <person name="Yoshinaga Y."/>
            <person name="Zwiers L.-H."/>
            <person name="Turgeon B."/>
            <person name="Goodwin S."/>
            <person name="Spatafora J."/>
            <person name="Crous P."/>
            <person name="Grigoriev I."/>
        </authorList>
    </citation>
    <scope>NUCLEOTIDE SEQUENCE</scope>
    <source>
        <strain evidence="3">CBS 690.94</strain>
    </source>
</reference>
<evidence type="ECO:0000256" key="1">
    <source>
        <dbReference type="SAM" id="MobiDB-lite"/>
    </source>
</evidence>
<feature type="compositionally biased region" description="Low complexity" evidence="1">
    <location>
        <begin position="451"/>
        <end position="472"/>
    </location>
</feature>
<feature type="region of interest" description="Disordered" evidence="1">
    <location>
        <begin position="25"/>
        <end position="97"/>
    </location>
</feature>
<keyword evidence="4" id="KW-1185">Reference proteome</keyword>
<feature type="compositionally biased region" description="Acidic residues" evidence="1">
    <location>
        <begin position="420"/>
        <end position="429"/>
    </location>
</feature>
<comment type="caution">
    <text evidence="3">The sequence shown here is derived from an EMBL/GenBank/DDBJ whole genome shotgun (WGS) entry which is preliminary data.</text>
</comment>
<evidence type="ECO:0000313" key="4">
    <source>
        <dbReference type="Proteomes" id="UP000799764"/>
    </source>
</evidence>
<proteinExistence type="predicted"/>
<gene>
    <name evidence="3" type="ORF">P171DRAFT_511924</name>
</gene>
<feature type="region of interest" description="Disordered" evidence="1">
    <location>
        <begin position="412"/>
        <end position="488"/>
    </location>
</feature>
<dbReference type="Proteomes" id="UP000799764">
    <property type="component" value="Unassembled WGS sequence"/>
</dbReference>
<dbReference type="OrthoDB" id="5337308at2759"/>
<feature type="region of interest" description="Disordered" evidence="1">
    <location>
        <begin position="282"/>
        <end position="301"/>
    </location>
</feature>
<keyword evidence="2" id="KW-0732">Signal</keyword>
<feature type="compositionally biased region" description="Basic and acidic residues" evidence="1">
    <location>
        <begin position="57"/>
        <end position="70"/>
    </location>
</feature>
<feature type="chain" id="PRO_5040129262" evidence="2">
    <location>
        <begin position="21"/>
        <end position="488"/>
    </location>
</feature>
<feature type="signal peptide" evidence="2">
    <location>
        <begin position="1"/>
        <end position="20"/>
    </location>
</feature>
<sequence length="488" mass="54383">MLLTAAKFVLLNVLLSTALPHPGFIPKIPNAPKLPDTPATGGLTPEIPSLNNPTVPEDGRWPPETQDPKTPETPAPATQIPDNPKDTTPNQQPELIPCTIDGRKRTACTPNDNKWNALNVQAGQTENRFLIAGRAAIARLDNVKTNMPTPKNVPTDGVMNSRYTIHQRPESDAGRPDILRVVKDINPEKDNLWTDFSIRNTDANVDLFIANKRAQIDQTLSPAEIDNQKAFLDALAVELKNPNEGSMLRTSISTELRSTVMDFSFNQKYDLYRKYVPNHNDRTADERLRRDGFDDGKPKDQQESVIYTDQVMYSLDKAYAGQDPKSKPIENIVRRNIATVETNEVIEAVLEKSGQRLDGPNDVVSFDRGTPEFEAIMGTIHGKRILQMLFDYVEKLGPRRIKKVYIMRDEESVRNPGSEMDVDSPEADADSPQHYESDVDTSMTENEDSDFSSSPESGSSDPESSQGSASSPDDPKDHDMLFELEDIP</sequence>
<accession>A0A9P4UC11</accession>
<organism evidence="3 4">
    <name type="scientific">Karstenula rhodostoma CBS 690.94</name>
    <dbReference type="NCBI Taxonomy" id="1392251"/>
    <lineage>
        <taxon>Eukaryota</taxon>
        <taxon>Fungi</taxon>
        <taxon>Dikarya</taxon>
        <taxon>Ascomycota</taxon>
        <taxon>Pezizomycotina</taxon>
        <taxon>Dothideomycetes</taxon>
        <taxon>Pleosporomycetidae</taxon>
        <taxon>Pleosporales</taxon>
        <taxon>Massarineae</taxon>
        <taxon>Didymosphaeriaceae</taxon>
        <taxon>Karstenula</taxon>
    </lineage>
</organism>
<evidence type="ECO:0000256" key="2">
    <source>
        <dbReference type="SAM" id="SignalP"/>
    </source>
</evidence>
<name>A0A9P4UC11_9PLEO</name>
<evidence type="ECO:0000313" key="3">
    <source>
        <dbReference type="EMBL" id="KAF2446209.1"/>
    </source>
</evidence>
<dbReference type="EMBL" id="MU001498">
    <property type="protein sequence ID" value="KAF2446209.1"/>
    <property type="molecule type" value="Genomic_DNA"/>
</dbReference>